<dbReference type="PROSITE" id="PS51186">
    <property type="entry name" value="GNAT"/>
    <property type="match status" value="1"/>
</dbReference>
<dbReference type="Proteomes" id="UP000070513">
    <property type="component" value="Unassembled WGS sequence"/>
</dbReference>
<dbReference type="InterPro" id="IPR002539">
    <property type="entry name" value="MaoC-like_dom"/>
</dbReference>
<gene>
    <name evidence="2" type="ORF">AU378_11275</name>
</gene>
<comment type="caution">
    <text evidence="2">The sequence shown here is derived from an EMBL/GenBank/DDBJ whole genome shotgun (WGS) entry which is preliminary data.</text>
</comment>
<dbReference type="InterPro" id="IPR029069">
    <property type="entry name" value="HotDog_dom_sf"/>
</dbReference>
<dbReference type="GO" id="GO:0019171">
    <property type="term" value="F:(3R)-hydroxyacyl-[acyl-carrier-protein] dehydratase activity"/>
    <property type="evidence" value="ECO:0007669"/>
    <property type="project" value="TreeGrafter"/>
</dbReference>
<dbReference type="Gene3D" id="3.40.630.30">
    <property type="match status" value="1"/>
</dbReference>
<proteinExistence type="predicted"/>
<organism evidence="2 3">
    <name type="scientific">Chryseobacterium kwangjuense</name>
    <dbReference type="NCBI Taxonomy" id="267125"/>
    <lineage>
        <taxon>Bacteria</taxon>
        <taxon>Pseudomonadati</taxon>
        <taxon>Bacteroidota</taxon>
        <taxon>Flavobacteriia</taxon>
        <taxon>Flavobacteriales</taxon>
        <taxon>Weeksellaceae</taxon>
        <taxon>Chryseobacterium group</taxon>
        <taxon>Chryseobacterium</taxon>
    </lineage>
</organism>
<protein>
    <recommendedName>
        <fullName evidence="1">N-acetyltransferase domain-containing protein</fullName>
    </recommendedName>
</protein>
<dbReference type="InterPro" id="IPR016181">
    <property type="entry name" value="Acyl_CoA_acyltransferase"/>
</dbReference>
<dbReference type="AlphaFoldDB" id="A0A135WDK9"/>
<dbReference type="GO" id="GO:0016747">
    <property type="term" value="F:acyltransferase activity, transferring groups other than amino-acyl groups"/>
    <property type="evidence" value="ECO:0007669"/>
    <property type="project" value="InterPro"/>
</dbReference>
<name>A0A135WDK9_9FLAO</name>
<dbReference type="InterPro" id="IPR000182">
    <property type="entry name" value="GNAT_dom"/>
</dbReference>
<evidence type="ECO:0000313" key="3">
    <source>
        <dbReference type="Proteomes" id="UP000070513"/>
    </source>
</evidence>
<dbReference type="GO" id="GO:0006633">
    <property type="term" value="P:fatty acid biosynthetic process"/>
    <property type="evidence" value="ECO:0007669"/>
    <property type="project" value="TreeGrafter"/>
</dbReference>
<evidence type="ECO:0000259" key="1">
    <source>
        <dbReference type="PROSITE" id="PS51186"/>
    </source>
</evidence>
<sequence>MTNNYKIYIMMEINYSNVESQRFNMNILRGNCENINVRELQNTIIQNKADIVILRLASKNSDQIQNLEKLGYEFFQADTLVYYISDFDKYVPKDIVNTDLEFVIANNDDKPVLKDLVSKIFEDYTNHYFSNKYLKKDKILEGYAEWVINFIEDTTKKVFLVKKNGNAIGFATCSLIDGVSEGVLYGILSDYAGGGIYSDIIRFTQNFYKNLGVKKMKVSTQVQNFAVQKVWSREGFFMYEAYNTIHINPLLNYSVISEKRFSLKINKEMIEDYGKISSDYNHIHFDDDAAKNCGFNERIGHGLIAEGEISRILGVEFPGNGTVFINNTNIFLAPLYASKNYTFSITVPFEIVEKEIYLCVIKVLDENGNVIMISYNNVIKK</sequence>
<dbReference type="Pfam" id="PF01575">
    <property type="entry name" value="MaoC_dehydratas"/>
    <property type="match status" value="1"/>
</dbReference>
<feature type="domain" description="N-acetyltransferase" evidence="1">
    <location>
        <begin position="100"/>
        <end position="262"/>
    </location>
</feature>
<dbReference type="Pfam" id="PF00583">
    <property type="entry name" value="Acetyltransf_1"/>
    <property type="match status" value="1"/>
</dbReference>
<reference evidence="3" key="1">
    <citation type="submission" date="2015-12" db="EMBL/GenBank/DDBJ databases">
        <title>Genome sequence of a biocontrol rhizobacterium Chryseobacterium kwangjuense strain KJ1R5 isolated from pepper (Capsicum annuum L.).</title>
        <authorList>
            <person name="Jeong J.-J."/>
            <person name="Park H."/>
            <person name="Mannaa M."/>
            <person name="Sang M.K."/>
            <person name="Choi I.-G."/>
            <person name="Kim K.D."/>
        </authorList>
    </citation>
    <scope>NUCLEOTIDE SEQUENCE [LARGE SCALE GENOMIC DNA]</scope>
    <source>
        <strain evidence="3">KJ1R5</strain>
    </source>
</reference>
<dbReference type="Gene3D" id="3.10.129.10">
    <property type="entry name" value="Hotdog Thioesterase"/>
    <property type="match status" value="1"/>
</dbReference>
<dbReference type="PANTHER" id="PTHR43437:SF3">
    <property type="entry name" value="HYDROXYACYL-THIOESTER DEHYDRATASE TYPE 2, MITOCHONDRIAL"/>
    <property type="match status" value="1"/>
</dbReference>
<dbReference type="InterPro" id="IPR050965">
    <property type="entry name" value="UPF0336/Enoyl-CoA_hydratase"/>
</dbReference>
<dbReference type="SUPFAM" id="SSF54637">
    <property type="entry name" value="Thioesterase/thiol ester dehydrase-isomerase"/>
    <property type="match status" value="1"/>
</dbReference>
<reference evidence="2 3" key="2">
    <citation type="journal article" date="2016" name="Genome Announc.">
        <title>Draft Genome Sequence of a Biocontrol Rhizobacterium, Chryseobacterium kwangjuense Strain KJ1R5, Isolated from Pepper (Capsicum annuum).</title>
        <authorList>
            <person name="Jeong J.J."/>
            <person name="Park H."/>
            <person name="Park B.H."/>
            <person name="Mannaa M."/>
            <person name="Sang M.K."/>
            <person name="Choi I.G."/>
            <person name="Kim K.D."/>
        </authorList>
    </citation>
    <scope>NUCLEOTIDE SEQUENCE [LARGE SCALE GENOMIC DNA]</scope>
    <source>
        <strain evidence="2 3">KJ1R5</strain>
    </source>
</reference>
<dbReference type="EMBL" id="LPUR01000011">
    <property type="protein sequence ID" value="KXH83010.1"/>
    <property type="molecule type" value="Genomic_DNA"/>
</dbReference>
<accession>A0A135WDK9</accession>
<dbReference type="SUPFAM" id="SSF55729">
    <property type="entry name" value="Acyl-CoA N-acyltransferases (Nat)"/>
    <property type="match status" value="1"/>
</dbReference>
<dbReference type="PANTHER" id="PTHR43437">
    <property type="entry name" value="HYDROXYACYL-THIOESTER DEHYDRATASE TYPE 2, MITOCHONDRIAL-RELATED"/>
    <property type="match status" value="1"/>
</dbReference>
<evidence type="ECO:0000313" key="2">
    <source>
        <dbReference type="EMBL" id="KXH83010.1"/>
    </source>
</evidence>